<evidence type="ECO:0000313" key="1">
    <source>
        <dbReference type="EMBL" id="RPA93109.1"/>
    </source>
</evidence>
<evidence type="ECO:0000313" key="2">
    <source>
        <dbReference type="Proteomes" id="UP000276215"/>
    </source>
</evidence>
<dbReference type="EMBL" id="ML120460">
    <property type="protein sequence ID" value="RPA93109.1"/>
    <property type="molecule type" value="Genomic_DNA"/>
</dbReference>
<name>A0A3N4J467_9PEZI</name>
<sequence>MSSISSSPVPCQVAETVTDLAREHNSTNDSCSITNFHDTFYAYGRESCLMVEPLGERASTVVCKK</sequence>
<proteinExistence type="predicted"/>
<organism evidence="1 2">
    <name type="scientific">Choiromyces venosus 120613-1</name>
    <dbReference type="NCBI Taxonomy" id="1336337"/>
    <lineage>
        <taxon>Eukaryota</taxon>
        <taxon>Fungi</taxon>
        <taxon>Dikarya</taxon>
        <taxon>Ascomycota</taxon>
        <taxon>Pezizomycotina</taxon>
        <taxon>Pezizomycetes</taxon>
        <taxon>Pezizales</taxon>
        <taxon>Tuberaceae</taxon>
        <taxon>Choiromyces</taxon>
    </lineage>
</organism>
<accession>A0A3N4J467</accession>
<gene>
    <name evidence="1" type="ORF">L873DRAFT_1816517</name>
</gene>
<dbReference type="Proteomes" id="UP000276215">
    <property type="component" value="Unassembled WGS sequence"/>
</dbReference>
<reference evidence="1 2" key="1">
    <citation type="journal article" date="2018" name="Nat. Ecol. Evol.">
        <title>Pezizomycetes genomes reveal the molecular basis of ectomycorrhizal truffle lifestyle.</title>
        <authorList>
            <person name="Murat C."/>
            <person name="Payen T."/>
            <person name="Noel B."/>
            <person name="Kuo A."/>
            <person name="Morin E."/>
            <person name="Chen J."/>
            <person name="Kohler A."/>
            <person name="Krizsan K."/>
            <person name="Balestrini R."/>
            <person name="Da Silva C."/>
            <person name="Montanini B."/>
            <person name="Hainaut M."/>
            <person name="Levati E."/>
            <person name="Barry K.W."/>
            <person name="Belfiori B."/>
            <person name="Cichocki N."/>
            <person name="Clum A."/>
            <person name="Dockter R.B."/>
            <person name="Fauchery L."/>
            <person name="Guy J."/>
            <person name="Iotti M."/>
            <person name="Le Tacon F."/>
            <person name="Lindquist E.A."/>
            <person name="Lipzen A."/>
            <person name="Malagnac F."/>
            <person name="Mello A."/>
            <person name="Molinier V."/>
            <person name="Miyauchi S."/>
            <person name="Poulain J."/>
            <person name="Riccioni C."/>
            <person name="Rubini A."/>
            <person name="Sitrit Y."/>
            <person name="Splivallo R."/>
            <person name="Traeger S."/>
            <person name="Wang M."/>
            <person name="Zifcakova L."/>
            <person name="Wipf D."/>
            <person name="Zambonelli A."/>
            <person name="Paolocci F."/>
            <person name="Nowrousian M."/>
            <person name="Ottonello S."/>
            <person name="Baldrian P."/>
            <person name="Spatafora J.W."/>
            <person name="Henrissat B."/>
            <person name="Nagy L.G."/>
            <person name="Aury J.M."/>
            <person name="Wincker P."/>
            <person name="Grigoriev I.V."/>
            <person name="Bonfante P."/>
            <person name="Martin F.M."/>
        </authorList>
    </citation>
    <scope>NUCLEOTIDE SEQUENCE [LARGE SCALE GENOMIC DNA]</scope>
    <source>
        <strain evidence="1 2">120613-1</strain>
    </source>
</reference>
<dbReference type="AlphaFoldDB" id="A0A3N4J467"/>
<protein>
    <submittedName>
        <fullName evidence="1">Uncharacterized protein</fullName>
    </submittedName>
</protein>
<keyword evidence="2" id="KW-1185">Reference proteome</keyword>